<reference evidence="2" key="2">
    <citation type="journal article" date="2015" name="Fish Shellfish Immunol.">
        <title>Early steps in the European eel (Anguilla anguilla)-Vibrio vulnificus interaction in the gills: Role of the RtxA13 toxin.</title>
        <authorList>
            <person name="Callol A."/>
            <person name="Pajuelo D."/>
            <person name="Ebbesson L."/>
            <person name="Teles M."/>
            <person name="MacKenzie S."/>
            <person name="Amaro C."/>
        </authorList>
    </citation>
    <scope>NUCLEOTIDE SEQUENCE</scope>
</reference>
<name>A0A0E9TCK4_ANGAN</name>
<evidence type="ECO:0000313" key="2">
    <source>
        <dbReference type="EMBL" id="JAH51311.1"/>
    </source>
</evidence>
<dbReference type="AlphaFoldDB" id="A0A0E9TCK4"/>
<protein>
    <submittedName>
        <fullName evidence="2">Uncharacterized protein</fullName>
    </submittedName>
</protein>
<keyword evidence="1" id="KW-0812">Transmembrane</keyword>
<feature type="transmembrane region" description="Helical" evidence="1">
    <location>
        <begin position="20"/>
        <end position="38"/>
    </location>
</feature>
<reference evidence="2" key="1">
    <citation type="submission" date="2014-11" db="EMBL/GenBank/DDBJ databases">
        <authorList>
            <person name="Amaro Gonzalez C."/>
        </authorList>
    </citation>
    <scope>NUCLEOTIDE SEQUENCE</scope>
</reference>
<organism evidence="2">
    <name type="scientific">Anguilla anguilla</name>
    <name type="common">European freshwater eel</name>
    <name type="synonym">Muraena anguilla</name>
    <dbReference type="NCBI Taxonomy" id="7936"/>
    <lineage>
        <taxon>Eukaryota</taxon>
        <taxon>Metazoa</taxon>
        <taxon>Chordata</taxon>
        <taxon>Craniata</taxon>
        <taxon>Vertebrata</taxon>
        <taxon>Euteleostomi</taxon>
        <taxon>Actinopterygii</taxon>
        <taxon>Neopterygii</taxon>
        <taxon>Teleostei</taxon>
        <taxon>Anguilliformes</taxon>
        <taxon>Anguillidae</taxon>
        <taxon>Anguilla</taxon>
    </lineage>
</organism>
<dbReference type="EMBL" id="GBXM01057266">
    <property type="protein sequence ID" value="JAH51311.1"/>
    <property type="molecule type" value="Transcribed_RNA"/>
</dbReference>
<keyword evidence="1" id="KW-0472">Membrane</keyword>
<evidence type="ECO:0000256" key="1">
    <source>
        <dbReference type="SAM" id="Phobius"/>
    </source>
</evidence>
<keyword evidence="1" id="KW-1133">Transmembrane helix</keyword>
<sequence>MLSSPGADGSSTGPPSPAAGFGWRYVFLCSHMLVIAFFSS</sequence>
<proteinExistence type="predicted"/>
<accession>A0A0E9TCK4</accession>